<name>A0A7W7LAJ0_STRNE</name>
<dbReference type="AlphaFoldDB" id="A0A7W7LAJ0"/>
<dbReference type="Pfam" id="PF06108">
    <property type="entry name" value="DUF952"/>
    <property type="match status" value="1"/>
</dbReference>
<organism evidence="1 2">
    <name type="scientific">Streptomyces netropsis</name>
    <name type="common">Streptoverticillium netropsis</name>
    <dbReference type="NCBI Taxonomy" id="55404"/>
    <lineage>
        <taxon>Bacteria</taxon>
        <taxon>Bacillati</taxon>
        <taxon>Actinomycetota</taxon>
        <taxon>Actinomycetes</taxon>
        <taxon>Kitasatosporales</taxon>
        <taxon>Streptomycetaceae</taxon>
        <taxon>Streptomyces</taxon>
    </lineage>
</organism>
<protein>
    <submittedName>
        <fullName evidence="1">Uncharacterized protein (DUF952 family)</fullName>
    </submittedName>
</protein>
<dbReference type="PANTHER" id="PTHR34129:SF1">
    <property type="entry name" value="DUF952 DOMAIN-CONTAINING PROTEIN"/>
    <property type="match status" value="1"/>
</dbReference>
<dbReference type="EMBL" id="JACHJG010000004">
    <property type="protein sequence ID" value="MBB4886665.1"/>
    <property type="molecule type" value="Genomic_DNA"/>
</dbReference>
<evidence type="ECO:0000313" key="1">
    <source>
        <dbReference type="EMBL" id="MBB4886665.1"/>
    </source>
</evidence>
<gene>
    <name evidence="1" type="ORF">FHS38_002698</name>
</gene>
<sequence>MIFHLVPLDDWLAVPDRPYSPASLATDGFVHCSPDEETTLAVASAFYRETTGPLMVLLIDEHKLDVMVRWEAADPTPPPGVPAQTLFPHVYGRISRDAVEGMMEVRRDEEGKALGLEVWS</sequence>
<keyword evidence="2" id="KW-1185">Reference proteome</keyword>
<accession>A0A7W7LAJ0</accession>
<evidence type="ECO:0000313" key="2">
    <source>
        <dbReference type="Proteomes" id="UP000556436"/>
    </source>
</evidence>
<comment type="caution">
    <text evidence="1">The sequence shown here is derived from an EMBL/GenBank/DDBJ whole genome shotgun (WGS) entry which is preliminary data.</text>
</comment>
<reference evidence="1 2" key="1">
    <citation type="submission" date="2020-08" db="EMBL/GenBank/DDBJ databases">
        <title>Genomic Encyclopedia of Type Strains, Phase III (KMG-III): the genomes of soil and plant-associated and newly described type strains.</title>
        <authorList>
            <person name="Whitman W."/>
        </authorList>
    </citation>
    <scope>NUCLEOTIDE SEQUENCE [LARGE SCALE GENOMIC DNA]</scope>
    <source>
        <strain evidence="1 2">CECT 3265</strain>
    </source>
</reference>
<dbReference type="PANTHER" id="PTHR34129">
    <property type="entry name" value="BLR1139 PROTEIN"/>
    <property type="match status" value="1"/>
</dbReference>
<dbReference type="RefSeq" id="WP_184733732.1">
    <property type="nucleotide sequence ID" value="NZ_BMRW01000004.1"/>
</dbReference>
<dbReference type="SUPFAM" id="SSF56399">
    <property type="entry name" value="ADP-ribosylation"/>
    <property type="match status" value="1"/>
</dbReference>
<dbReference type="InterPro" id="IPR009297">
    <property type="entry name" value="DUF952"/>
</dbReference>
<dbReference type="Gene3D" id="3.20.170.20">
    <property type="entry name" value="Protein of unknown function DUF952"/>
    <property type="match status" value="1"/>
</dbReference>
<dbReference type="Proteomes" id="UP000556436">
    <property type="component" value="Unassembled WGS sequence"/>
</dbReference>
<proteinExistence type="predicted"/>